<keyword evidence="7" id="KW-1185">Reference proteome</keyword>
<dbReference type="Proteomes" id="UP001500394">
    <property type="component" value="Unassembled WGS sequence"/>
</dbReference>
<reference evidence="7" key="1">
    <citation type="journal article" date="2019" name="Int. J. Syst. Evol. Microbiol.">
        <title>The Global Catalogue of Microorganisms (GCM) 10K type strain sequencing project: providing services to taxonomists for standard genome sequencing and annotation.</title>
        <authorList>
            <consortium name="The Broad Institute Genomics Platform"/>
            <consortium name="The Broad Institute Genome Sequencing Center for Infectious Disease"/>
            <person name="Wu L."/>
            <person name="Ma J."/>
        </authorList>
    </citation>
    <scope>NUCLEOTIDE SEQUENCE [LARGE SCALE GENOMIC DNA]</scope>
    <source>
        <strain evidence="7">JCM 17858</strain>
    </source>
</reference>
<gene>
    <name evidence="6" type="ORF">GCM10023173_16120</name>
</gene>
<organism evidence="6 7">
    <name type="scientific">Sphingobacterium thermophilum</name>
    <dbReference type="NCBI Taxonomy" id="768534"/>
    <lineage>
        <taxon>Bacteria</taxon>
        <taxon>Pseudomonadati</taxon>
        <taxon>Bacteroidota</taxon>
        <taxon>Sphingobacteriia</taxon>
        <taxon>Sphingobacteriales</taxon>
        <taxon>Sphingobacteriaceae</taxon>
        <taxon>Sphingobacterium</taxon>
    </lineage>
</organism>
<dbReference type="EMBL" id="BAABGR010000015">
    <property type="protein sequence ID" value="GAA4516578.1"/>
    <property type="molecule type" value="Genomic_DNA"/>
</dbReference>
<keyword evidence="4" id="KW-0472">Membrane</keyword>
<dbReference type="InterPro" id="IPR002123">
    <property type="entry name" value="Plipid/glycerol_acylTrfase"/>
</dbReference>
<keyword evidence="2" id="KW-0808">Transferase</keyword>
<proteinExistence type="predicted"/>
<dbReference type="PANTHER" id="PTHR10434">
    <property type="entry name" value="1-ACYL-SN-GLYCEROL-3-PHOSPHATE ACYLTRANSFERASE"/>
    <property type="match status" value="1"/>
</dbReference>
<name>A0ABP8R304_9SPHI</name>
<accession>A0ABP8R304</accession>
<feature type="domain" description="Phospholipid/glycerol acyltransferase" evidence="5">
    <location>
        <begin position="75"/>
        <end position="190"/>
    </location>
</feature>
<evidence type="ECO:0000256" key="2">
    <source>
        <dbReference type="ARBA" id="ARBA00022679"/>
    </source>
</evidence>
<evidence type="ECO:0000256" key="1">
    <source>
        <dbReference type="ARBA" id="ARBA00005189"/>
    </source>
</evidence>
<evidence type="ECO:0000259" key="5">
    <source>
        <dbReference type="SMART" id="SM00563"/>
    </source>
</evidence>
<evidence type="ECO:0000313" key="7">
    <source>
        <dbReference type="Proteomes" id="UP001500394"/>
    </source>
</evidence>
<keyword evidence="4" id="KW-1133">Transmembrane helix</keyword>
<evidence type="ECO:0000256" key="4">
    <source>
        <dbReference type="SAM" id="Phobius"/>
    </source>
</evidence>
<protein>
    <submittedName>
        <fullName evidence="6">Lysophospholipid acyltransferase family protein</fullName>
    </submittedName>
</protein>
<sequence>MIKLLRKIHTLLYFAAVLLFFIPFYPILYFFTRQPQKYYKQIVWCRKWISIMAIHLVGIRFKVTYEDNIDWSRPFVICPNHTSILDITVLTYLCPQPFSFMGKIELLKNPVTRIFFKSIDIPVDRKSKMSSFRAYKKADEYLKEGKSIVIFPEGRINDIYPPKLSEFKSGSFRLAIDNKVCILPIVIQDAWKVLWDDGQKYGSRPGTIHIKVLKPIDTQTLTQGEFDDLQNYVYNKMNEHWTQE</sequence>
<dbReference type="SMART" id="SM00563">
    <property type="entry name" value="PlsC"/>
    <property type="match status" value="1"/>
</dbReference>
<evidence type="ECO:0000256" key="3">
    <source>
        <dbReference type="ARBA" id="ARBA00023315"/>
    </source>
</evidence>
<comment type="pathway">
    <text evidence="1">Lipid metabolism.</text>
</comment>
<feature type="transmembrane region" description="Helical" evidence="4">
    <location>
        <begin position="12"/>
        <end position="31"/>
    </location>
</feature>
<dbReference type="GO" id="GO:0016746">
    <property type="term" value="F:acyltransferase activity"/>
    <property type="evidence" value="ECO:0007669"/>
    <property type="project" value="UniProtKB-KW"/>
</dbReference>
<keyword evidence="4" id="KW-0812">Transmembrane</keyword>
<evidence type="ECO:0000313" key="6">
    <source>
        <dbReference type="EMBL" id="GAA4516578.1"/>
    </source>
</evidence>
<dbReference type="RefSeq" id="WP_345067180.1">
    <property type="nucleotide sequence ID" value="NZ_BAABGR010000015.1"/>
</dbReference>
<dbReference type="SUPFAM" id="SSF69593">
    <property type="entry name" value="Glycerol-3-phosphate (1)-acyltransferase"/>
    <property type="match status" value="1"/>
</dbReference>
<comment type="caution">
    <text evidence="6">The sequence shown here is derived from an EMBL/GenBank/DDBJ whole genome shotgun (WGS) entry which is preliminary data.</text>
</comment>
<dbReference type="CDD" id="cd07989">
    <property type="entry name" value="LPLAT_AGPAT-like"/>
    <property type="match status" value="1"/>
</dbReference>
<keyword evidence="3 6" id="KW-0012">Acyltransferase</keyword>
<dbReference type="Pfam" id="PF01553">
    <property type="entry name" value="Acyltransferase"/>
    <property type="match status" value="1"/>
</dbReference>
<dbReference type="PANTHER" id="PTHR10434:SF40">
    <property type="entry name" value="1-ACYL-SN-GLYCEROL-3-PHOSPHATE ACYLTRANSFERASE"/>
    <property type="match status" value="1"/>
</dbReference>